<gene>
    <name evidence="2" type="ORF">L2737_02960</name>
</gene>
<comment type="caution">
    <text evidence="2">The sequence shown here is derived from an EMBL/GenBank/DDBJ whole genome shotgun (WGS) entry which is preliminary data.</text>
</comment>
<dbReference type="RefSeq" id="WP_248954721.1">
    <property type="nucleotide sequence ID" value="NZ_JAKIKU010000001.1"/>
</dbReference>
<evidence type="ECO:0000313" key="3">
    <source>
        <dbReference type="Proteomes" id="UP001202134"/>
    </source>
</evidence>
<reference evidence="2 3" key="1">
    <citation type="submission" date="2022-01" db="EMBL/GenBank/DDBJ databases">
        <title>Whole genome-based taxonomy of the Shewanellaceae.</title>
        <authorList>
            <person name="Martin-Rodriguez A.J."/>
        </authorList>
    </citation>
    <scope>NUCLEOTIDE SEQUENCE [LARGE SCALE GENOMIC DNA]</scope>
    <source>
        <strain evidence="2 3">DSM 24955</strain>
    </source>
</reference>
<feature type="chain" id="PRO_5046780630" evidence="1">
    <location>
        <begin position="21"/>
        <end position="249"/>
    </location>
</feature>
<keyword evidence="3" id="KW-1185">Reference proteome</keyword>
<evidence type="ECO:0000256" key="1">
    <source>
        <dbReference type="SAM" id="SignalP"/>
    </source>
</evidence>
<proteinExistence type="predicted"/>
<evidence type="ECO:0000313" key="2">
    <source>
        <dbReference type="EMBL" id="MCL1044295.1"/>
    </source>
</evidence>
<protein>
    <submittedName>
        <fullName evidence="2">Uncharacterized protein</fullName>
    </submittedName>
</protein>
<keyword evidence="1" id="KW-0732">Signal</keyword>
<feature type="signal peptide" evidence="1">
    <location>
        <begin position="1"/>
        <end position="20"/>
    </location>
</feature>
<accession>A0ABT0KKD2</accession>
<organism evidence="2 3">
    <name type="scientific">Shewanella electrodiphila</name>
    <dbReference type="NCBI Taxonomy" id="934143"/>
    <lineage>
        <taxon>Bacteria</taxon>
        <taxon>Pseudomonadati</taxon>
        <taxon>Pseudomonadota</taxon>
        <taxon>Gammaproteobacteria</taxon>
        <taxon>Alteromonadales</taxon>
        <taxon>Shewanellaceae</taxon>
        <taxon>Shewanella</taxon>
    </lineage>
</organism>
<name>A0ABT0KKD2_9GAMM</name>
<dbReference type="Proteomes" id="UP001202134">
    <property type="component" value="Unassembled WGS sequence"/>
</dbReference>
<dbReference type="EMBL" id="JAKIKU010000001">
    <property type="protein sequence ID" value="MCL1044295.1"/>
    <property type="molecule type" value="Genomic_DNA"/>
</dbReference>
<sequence>MKFKYLLIVLSLGISFQLAANDNAQHVQSSLFENPHYLQTTIAKAIKNLEQTRRNEWSYEVSRFENEEGNVTSSLERFTPHKDIYQRWSLELINGQLPTKQQTSDFIAGKVESAENKDNGHNISIKPTDLIQQGSLTFAAEDEFKLQANFNVYLKKLGEQGSKKLHGQLTYDKNNQFIETLIITNTESFSPMFSAKITDFKLVFSFIKLQESVLLYQNQLAMKGHFAFFTDIDETSTDTFSDYQYIGAR</sequence>